<dbReference type="AlphaFoldDB" id="A0A5J9UB37"/>
<proteinExistence type="predicted"/>
<reference evidence="2 3" key="1">
    <citation type="journal article" date="2019" name="Sci. Rep.">
        <title>A high-quality genome of Eragrostis curvula grass provides insights into Poaceae evolution and supports new strategies to enhance forage quality.</title>
        <authorList>
            <person name="Carballo J."/>
            <person name="Santos B.A.C.M."/>
            <person name="Zappacosta D."/>
            <person name="Garbus I."/>
            <person name="Selva J.P."/>
            <person name="Gallo C.A."/>
            <person name="Diaz A."/>
            <person name="Albertini E."/>
            <person name="Caccamo M."/>
            <person name="Echenique V."/>
        </authorList>
    </citation>
    <scope>NUCLEOTIDE SEQUENCE [LARGE SCALE GENOMIC DNA]</scope>
    <source>
        <strain evidence="3">cv. Victoria</strain>
        <tissue evidence="2">Leaf</tissue>
    </source>
</reference>
<dbReference type="OrthoDB" id="695719at2759"/>
<feature type="region of interest" description="Disordered" evidence="1">
    <location>
        <begin position="403"/>
        <end position="455"/>
    </location>
</feature>
<dbReference type="EMBL" id="RWGY01000026">
    <property type="protein sequence ID" value="TVU20885.1"/>
    <property type="molecule type" value="Genomic_DNA"/>
</dbReference>
<feature type="compositionally biased region" description="Basic residues" evidence="1">
    <location>
        <begin position="430"/>
        <end position="444"/>
    </location>
</feature>
<dbReference type="Gramene" id="TVU20885">
    <property type="protein sequence ID" value="TVU20885"/>
    <property type="gene ID" value="EJB05_30486"/>
</dbReference>
<comment type="caution">
    <text evidence="2">The sequence shown here is derived from an EMBL/GenBank/DDBJ whole genome shotgun (WGS) entry which is preliminary data.</text>
</comment>
<name>A0A5J9UB37_9POAL</name>
<protein>
    <submittedName>
        <fullName evidence="2">Uncharacterized protein</fullName>
    </submittedName>
</protein>
<gene>
    <name evidence="2" type="ORF">EJB05_30486</name>
</gene>
<dbReference type="Proteomes" id="UP000324897">
    <property type="component" value="Unassembled WGS sequence"/>
</dbReference>
<evidence type="ECO:0000313" key="3">
    <source>
        <dbReference type="Proteomes" id="UP000324897"/>
    </source>
</evidence>
<dbReference type="PANTHER" id="PTHR33075:SF7">
    <property type="entry name" value="OS02G0303350 PROTEIN"/>
    <property type="match status" value="1"/>
</dbReference>
<sequence>MEEDIHHQQVVPEEIVHDIVLPEHEVNADQNMHLEDDIAGAVVLGIQAANGDDDIHAHLNNGAQQVHHGEDFLELNDLIGEEGMEEDESHISFQVSDSIQAGMSAGSMSSVNGPAGAVMDNFEDNHQVVLGLEAVEANQAPFIPTEVQMEELLNVPMQQVVQGPNHENDNNLDLNIQVGMVQIREELPADPVFEAFYSSPKKNISGKLNANCYRYWAKHFSMIGSNDDPQIQIPKEWVSFILSLLMSPMEYDWAKSLLISKAWEIIRKHSEEDEGLLFSVPSKCPVSKEIGCQVQEVSDETEDIGVDDPGMNTPDTQLNKLNVCSSASLLKEKYGCSEAIVESELRRSDRIKSYKNGFKHNTCENRNYFACTSEAPSLSPSIIKNLGTEFCNLSPDKVNDAALKKKRKAKSAIGQKEMEKKEDKKTEVKKSKKPKVSAKKIKKKSPNEDQDPKKK</sequence>
<accession>A0A5J9UB37</accession>
<organism evidence="2 3">
    <name type="scientific">Eragrostis curvula</name>
    <name type="common">weeping love grass</name>
    <dbReference type="NCBI Taxonomy" id="38414"/>
    <lineage>
        <taxon>Eukaryota</taxon>
        <taxon>Viridiplantae</taxon>
        <taxon>Streptophyta</taxon>
        <taxon>Embryophyta</taxon>
        <taxon>Tracheophyta</taxon>
        <taxon>Spermatophyta</taxon>
        <taxon>Magnoliopsida</taxon>
        <taxon>Liliopsida</taxon>
        <taxon>Poales</taxon>
        <taxon>Poaceae</taxon>
        <taxon>PACMAD clade</taxon>
        <taxon>Chloridoideae</taxon>
        <taxon>Eragrostideae</taxon>
        <taxon>Eragrostidinae</taxon>
        <taxon>Eragrostis</taxon>
    </lineage>
</organism>
<feature type="non-terminal residue" evidence="2">
    <location>
        <position position="1"/>
    </location>
</feature>
<keyword evidence="3" id="KW-1185">Reference proteome</keyword>
<evidence type="ECO:0000256" key="1">
    <source>
        <dbReference type="SAM" id="MobiDB-lite"/>
    </source>
</evidence>
<dbReference type="PANTHER" id="PTHR33075">
    <property type="entry name" value="OS02G0499800 PROTEIN"/>
    <property type="match status" value="1"/>
</dbReference>
<feature type="compositionally biased region" description="Basic and acidic residues" evidence="1">
    <location>
        <begin position="445"/>
        <end position="455"/>
    </location>
</feature>
<feature type="compositionally biased region" description="Basic and acidic residues" evidence="1">
    <location>
        <begin position="416"/>
        <end position="429"/>
    </location>
</feature>
<evidence type="ECO:0000313" key="2">
    <source>
        <dbReference type="EMBL" id="TVU20885.1"/>
    </source>
</evidence>